<dbReference type="KEGG" id="drm:Dred_1851"/>
<dbReference type="InterPro" id="IPR036188">
    <property type="entry name" value="FAD/NAD-bd_sf"/>
</dbReference>
<keyword evidence="2" id="KW-0285">Flavoprotein</keyword>
<dbReference type="RefSeq" id="WP_011878187.1">
    <property type="nucleotide sequence ID" value="NC_009253.1"/>
</dbReference>
<evidence type="ECO:0000256" key="4">
    <source>
        <dbReference type="ARBA" id="ARBA00023002"/>
    </source>
</evidence>
<name>A4J5M2_DESRM</name>
<dbReference type="SUPFAM" id="SSF51905">
    <property type="entry name" value="FAD/NAD(P)-binding domain"/>
    <property type="match status" value="1"/>
</dbReference>
<dbReference type="eggNOG" id="COG2303">
    <property type="taxonomic scope" value="Bacteria"/>
</dbReference>
<proteinExistence type="inferred from homology"/>
<keyword evidence="7" id="KW-1185">Reference proteome</keyword>
<dbReference type="HOGENOM" id="CLU_2092888_0_0_9"/>
<comment type="similarity">
    <text evidence="1">Belongs to the GMC oxidoreductase family.</text>
</comment>
<gene>
    <name evidence="6" type="ordered locus">Dred_1851</name>
</gene>
<dbReference type="EMBL" id="CP000612">
    <property type="protein sequence ID" value="ABO50375.1"/>
    <property type="molecule type" value="Genomic_DNA"/>
</dbReference>
<organism evidence="6 7">
    <name type="scientific">Desulforamulus reducens (strain ATCC BAA-1160 / DSM 100696 / MI-1)</name>
    <name type="common">Desulfotomaculum reducens</name>
    <dbReference type="NCBI Taxonomy" id="349161"/>
    <lineage>
        <taxon>Bacteria</taxon>
        <taxon>Bacillati</taxon>
        <taxon>Bacillota</taxon>
        <taxon>Clostridia</taxon>
        <taxon>Eubacteriales</taxon>
        <taxon>Peptococcaceae</taxon>
        <taxon>Desulforamulus</taxon>
    </lineage>
</organism>
<evidence type="ECO:0000259" key="5">
    <source>
        <dbReference type="Pfam" id="PF05199"/>
    </source>
</evidence>
<dbReference type="Proteomes" id="UP000001556">
    <property type="component" value="Chromosome"/>
</dbReference>
<keyword evidence="3" id="KW-0274">FAD</keyword>
<feature type="domain" description="Glucose-methanol-choline oxidoreductase C-terminal" evidence="5">
    <location>
        <begin position="2"/>
        <end position="97"/>
    </location>
</feature>
<protein>
    <submittedName>
        <fullName evidence="6">Putative dehydrogenase</fullName>
    </submittedName>
</protein>
<dbReference type="STRING" id="349161.Dred_1851"/>
<evidence type="ECO:0000313" key="7">
    <source>
        <dbReference type="Proteomes" id="UP000001556"/>
    </source>
</evidence>
<dbReference type="AlphaFoldDB" id="A4J5M2"/>
<evidence type="ECO:0000256" key="3">
    <source>
        <dbReference type="ARBA" id="ARBA00022827"/>
    </source>
</evidence>
<evidence type="ECO:0000313" key="6">
    <source>
        <dbReference type="EMBL" id="ABO50375.1"/>
    </source>
</evidence>
<dbReference type="GO" id="GO:0016614">
    <property type="term" value="F:oxidoreductase activity, acting on CH-OH group of donors"/>
    <property type="evidence" value="ECO:0007669"/>
    <property type="project" value="InterPro"/>
</dbReference>
<evidence type="ECO:0000256" key="1">
    <source>
        <dbReference type="ARBA" id="ARBA00010790"/>
    </source>
</evidence>
<dbReference type="PANTHER" id="PTHR46056:SF12">
    <property type="entry name" value="LONG-CHAIN-ALCOHOL OXIDASE"/>
    <property type="match status" value="1"/>
</dbReference>
<keyword evidence="4" id="KW-0560">Oxidoreductase</keyword>
<sequence length="116" mass="12366">MPRPIVTFSYGENDNKLIAYGVKKAEEILGAMGGEPAFVIPDTGHMLGTCCMGNDPSTSVVDGFCRSHDIPNLYICSASVFVNSGGCNPIETVMAIAARMADHIAEMAAKREYAYA</sequence>
<dbReference type="Gene3D" id="3.50.50.60">
    <property type="entry name" value="FAD/NAD(P)-binding domain"/>
    <property type="match status" value="1"/>
</dbReference>
<dbReference type="PANTHER" id="PTHR46056">
    <property type="entry name" value="LONG-CHAIN-ALCOHOL OXIDASE"/>
    <property type="match status" value="1"/>
</dbReference>
<dbReference type="Pfam" id="PF05199">
    <property type="entry name" value="GMC_oxred_C"/>
    <property type="match status" value="1"/>
</dbReference>
<evidence type="ECO:0000256" key="2">
    <source>
        <dbReference type="ARBA" id="ARBA00022630"/>
    </source>
</evidence>
<reference evidence="6 7" key="1">
    <citation type="submission" date="2007-03" db="EMBL/GenBank/DDBJ databases">
        <title>Complete sequence of Desulfotomaculum reducens MI-1.</title>
        <authorList>
            <consortium name="US DOE Joint Genome Institute"/>
            <person name="Copeland A."/>
            <person name="Lucas S."/>
            <person name="Lapidus A."/>
            <person name="Barry K."/>
            <person name="Detter J.C."/>
            <person name="Glavina del Rio T."/>
            <person name="Hammon N."/>
            <person name="Israni S."/>
            <person name="Dalin E."/>
            <person name="Tice H."/>
            <person name="Pitluck S."/>
            <person name="Sims D."/>
            <person name="Brettin T."/>
            <person name="Bruce D."/>
            <person name="Han C."/>
            <person name="Tapia R."/>
            <person name="Schmutz J."/>
            <person name="Larimer F."/>
            <person name="Land M."/>
            <person name="Hauser L."/>
            <person name="Kyrpides N."/>
            <person name="Kim E."/>
            <person name="Tebo B.M."/>
            <person name="Richardson P."/>
        </authorList>
    </citation>
    <scope>NUCLEOTIDE SEQUENCE [LARGE SCALE GENOMIC DNA]</scope>
    <source>
        <strain evidence="6 7">MI-1</strain>
    </source>
</reference>
<dbReference type="InterPro" id="IPR007867">
    <property type="entry name" value="GMC_OxRtase_C"/>
</dbReference>
<accession>A4J5M2</accession>